<protein>
    <submittedName>
        <fullName evidence="1">Uncharacterized protein</fullName>
    </submittedName>
</protein>
<gene>
    <name evidence="1" type="ORF">D4764_0211340</name>
</gene>
<accession>A0A5C6MJW5</accession>
<dbReference type="AlphaFoldDB" id="A0A5C6MJW5"/>
<comment type="caution">
    <text evidence="1">The sequence shown here is derived from an EMBL/GenBank/DDBJ whole genome shotgun (WGS) entry which is preliminary data.</text>
</comment>
<proteinExistence type="predicted"/>
<evidence type="ECO:0000313" key="2">
    <source>
        <dbReference type="Proteomes" id="UP000324091"/>
    </source>
</evidence>
<keyword evidence="2" id="KW-1185">Reference proteome</keyword>
<evidence type="ECO:0000313" key="1">
    <source>
        <dbReference type="EMBL" id="TWW54801.1"/>
    </source>
</evidence>
<dbReference type="Proteomes" id="UP000324091">
    <property type="component" value="Unassembled WGS sequence"/>
</dbReference>
<name>A0A5C6MJW5_9TELE</name>
<reference evidence="1 2" key="1">
    <citation type="submission" date="2019-04" db="EMBL/GenBank/DDBJ databases">
        <title>Chromosome genome assembly for Takifugu flavidus.</title>
        <authorList>
            <person name="Xiao S."/>
        </authorList>
    </citation>
    <scope>NUCLEOTIDE SEQUENCE [LARGE SCALE GENOMIC DNA]</scope>
    <source>
        <strain evidence="1">HTHZ2018</strain>
        <tissue evidence="1">Muscle</tissue>
    </source>
</reference>
<feature type="non-terminal residue" evidence="1">
    <location>
        <position position="1"/>
    </location>
</feature>
<organism evidence="1 2">
    <name type="scientific">Takifugu flavidus</name>
    <name type="common">sansaifugu</name>
    <dbReference type="NCBI Taxonomy" id="433684"/>
    <lineage>
        <taxon>Eukaryota</taxon>
        <taxon>Metazoa</taxon>
        <taxon>Chordata</taxon>
        <taxon>Craniata</taxon>
        <taxon>Vertebrata</taxon>
        <taxon>Euteleostomi</taxon>
        <taxon>Actinopterygii</taxon>
        <taxon>Neopterygii</taxon>
        <taxon>Teleostei</taxon>
        <taxon>Neoteleostei</taxon>
        <taxon>Acanthomorphata</taxon>
        <taxon>Eupercaria</taxon>
        <taxon>Tetraodontiformes</taxon>
        <taxon>Tetradontoidea</taxon>
        <taxon>Tetraodontidae</taxon>
        <taxon>Takifugu</taxon>
    </lineage>
</organism>
<sequence>TAFQEEVSPSYTYTNSMVTSRSKEKSFSDAEV</sequence>
<dbReference type="EMBL" id="RHFK02000087">
    <property type="protein sequence ID" value="TWW54801.1"/>
    <property type="molecule type" value="Genomic_DNA"/>
</dbReference>